<reference evidence="1 2" key="1">
    <citation type="submission" date="2024-02" db="EMBL/GenBank/DDBJ databases">
        <authorList>
            <person name="Vignale AGUSTIN F."/>
            <person name="Sosa J E."/>
            <person name="Modenutti C."/>
        </authorList>
    </citation>
    <scope>NUCLEOTIDE SEQUENCE [LARGE SCALE GENOMIC DNA]</scope>
</reference>
<dbReference type="AlphaFoldDB" id="A0ABC8SH35"/>
<accession>A0ABC8SH35</accession>
<organism evidence="1 2">
    <name type="scientific">Ilex paraguariensis</name>
    <name type="common">yerba mate</name>
    <dbReference type="NCBI Taxonomy" id="185542"/>
    <lineage>
        <taxon>Eukaryota</taxon>
        <taxon>Viridiplantae</taxon>
        <taxon>Streptophyta</taxon>
        <taxon>Embryophyta</taxon>
        <taxon>Tracheophyta</taxon>
        <taxon>Spermatophyta</taxon>
        <taxon>Magnoliopsida</taxon>
        <taxon>eudicotyledons</taxon>
        <taxon>Gunneridae</taxon>
        <taxon>Pentapetalae</taxon>
        <taxon>asterids</taxon>
        <taxon>campanulids</taxon>
        <taxon>Aquifoliales</taxon>
        <taxon>Aquifoliaceae</taxon>
        <taxon>Ilex</taxon>
    </lineage>
</organism>
<evidence type="ECO:0000313" key="2">
    <source>
        <dbReference type="Proteomes" id="UP001642360"/>
    </source>
</evidence>
<keyword evidence="2" id="KW-1185">Reference proteome</keyword>
<dbReference type="PANTHER" id="PTHR20957">
    <property type="entry name" value="RNA-BINDING PROTEIN 48"/>
    <property type="match status" value="1"/>
</dbReference>
<evidence type="ECO:0008006" key="3">
    <source>
        <dbReference type="Google" id="ProtNLM"/>
    </source>
</evidence>
<name>A0ABC8SH35_9AQUA</name>
<proteinExistence type="predicted"/>
<evidence type="ECO:0000313" key="1">
    <source>
        <dbReference type="EMBL" id="CAK9156494.1"/>
    </source>
</evidence>
<dbReference type="PANTHER" id="PTHR20957:SF0">
    <property type="entry name" value="RNA-BINDING PROTEIN 48"/>
    <property type="match status" value="1"/>
</dbReference>
<dbReference type="EMBL" id="CAUOFW020002869">
    <property type="protein sequence ID" value="CAK9156494.1"/>
    <property type="molecule type" value="Genomic_DNA"/>
</dbReference>
<dbReference type="InterPro" id="IPR039599">
    <property type="entry name" value="RBM48"/>
</dbReference>
<gene>
    <name evidence="1" type="ORF">ILEXP_LOCUS25039</name>
</gene>
<sequence length="57" mass="6408">MSLDRDLISESLGCDFISSQSYASKLQFRYLIVRNVPALGCGDELLKLFSTYGEVEE</sequence>
<protein>
    <recommendedName>
        <fullName evidence="3">RRM domain-containing protein</fullName>
    </recommendedName>
</protein>
<comment type="caution">
    <text evidence="1">The sequence shown here is derived from an EMBL/GenBank/DDBJ whole genome shotgun (WGS) entry which is preliminary data.</text>
</comment>
<dbReference type="Proteomes" id="UP001642360">
    <property type="component" value="Unassembled WGS sequence"/>
</dbReference>